<keyword evidence="4" id="KW-1185">Reference proteome</keyword>
<evidence type="ECO:0000313" key="3">
    <source>
        <dbReference type="EMBL" id="KAL1278216.1"/>
    </source>
</evidence>
<evidence type="ECO:0000256" key="1">
    <source>
        <dbReference type="SAM" id="MobiDB-lite"/>
    </source>
</evidence>
<dbReference type="PANTHER" id="PTHR47219:SF17">
    <property type="entry name" value="TBC1 DOMAIN FAMILY MEMBER 10B"/>
    <property type="match status" value="1"/>
</dbReference>
<dbReference type="InterPro" id="IPR000195">
    <property type="entry name" value="Rab-GAP-TBC_dom"/>
</dbReference>
<gene>
    <name evidence="3" type="ORF">QQF64_024889</name>
</gene>
<accession>A0ABR3NMJ0</accession>
<dbReference type="PANTHER" id="PTHR47219">
    <property type="entry name" value="RAB GTPASE-ACTIVATING PROTEIN 1-LIKE"/>
    <property type="match status" value="1"/>
</dbReference>
<feature type="compositionally biased region" description="Polar residues" evidence="1">
    <location>
        <begin position="656"/>
        <end position="668"/>
    </location>
</feature>
<feature type="compositionally biased region" description="Polar residues" evidence="1">
    <location>
        <begin position="175"/>
        <end position="190"/>
    </location>
</feature>
<feature type="compositionally biased region" description="Polar residues" evidence="1">
    <location>
        <begin position="132"/>
        <end position="150"/>
    </location>
</feature>
<dbReference type="InterPro" id="IPR050302">
    <property type="entry name" value="Rab_GAP_TBC_domain"/>
</dbReference>
<feature type="compositionally biased region" description="Low complexity" evidence="1">
    <location>
        <begin position="710"/>
        <end position="732"/>
    </location>
</feature>
<dbReference type="Gene3D" id="1.10.10.750">
    <property type="entry name" value="Ypt/Rab-GAP domain of gyp1p, domain 1"/>
    <property type="match status" value="1"/>
</dbReference>
<comment type="caution">
    <text evidence="3">The sequence shown here is derived from an EMBL/GenBank/DDBJ whole genome shotgun (WGS) entry which is preliminary data.</text>
</comment>
<dbReference type="Proteomes" id="UP001558613">
    <property type="component" value="Unassembled WGS sequence"/>
</dbReference>
<name>A0ABR3NMJ0_9TELE</name>
<dbReference type="PROSITE" id="PS50086">
    <property type="entry name" value="TBC_RABGAP"/>
    <property type="match status" value="1"/>
</dbReference>
<protein>
    <recommendedName>
        <fullName evidence="2">Rab-GAP TBC domain-containing protein</fullName>
    </recommendedName>
</protein>
<reference evidence="3 4" key="1">
    <citation type="submission" date="2023-09" db="EMBL/GenBank/DDBJ databases">
        <authorList>
            <person name="Wang M."/>
        </authorList>
    </citation>
    <scope>NUCLEOTIDE SEQUENCE [LARGE SCALE GENOMIC DNA]</scope>
    <source>
        <strain evidence="3">GT-2023</strain>
        <tissue evidence="3">Liver</tissue>
    </source>
</reference>
<dbReference type="Pfam" id="PF00566">
    <property type="entry name" value="RabGAP-TBC"/>
    <property type="match status" value="1"/>
</dbReference>
<feature type="region of interest" description="Disordered" evidence="1">
    <location>
        <begin position="1"/>
        <end position="202"/>
    </location>
</feature>
<organism evidence="3 4">
    <name type="scientific">Cirrhinus molitorella</name>
    <name type="common">mud carp</name>
    <dbReference type="NCBI Taxonomy" id="172907"/>
    <lineage>
        <taxon>Eukaryota</taxon>
        <taxon>Metazoa</taxon>
        <taxon>Chordata</taxon>
        <taxon>Craniata</taxon>
        <taxon>Vertebrata</taxon>
        <taxon>Euteleostomi</taxon>
        <taxon>Actinopterygii</taxon>
        <taxon>Neopterygii</taxon>
        <taxon>Teleostei</taxon>
        <taxon>Ostariophysi</taxon>
        <taxon>Cypriniformes</taxon>
        <taxon>Cyprinidae</taxon>
        <taxon>Labeoninae</taxon>
        <taxon>Labeonini</taxon>
        <taxon>Cirrhinus</taxon>
    </lineage>
</organism>
<feature type="domain" description="Rab-GAP TBC" evidence="2">
    <location>
        <begin position="325"/>
        <end position="513"/>
    </location>
</feature>
<dbReference type="EMBL" id="JAYMGO010000003">
    <property type="protein sequence ID" value="KAL1278216.1"/>
    <property type="molecule type" value="Genomic_DNA"/>
</dbReference>
<dbReference type="Gene3D" id="1.10.472.80">
    <property type="entry name" value="Ypt/Rab-GAP domain of gyp1p, domain 3"/>
    <property type="match status" value="1"/>
</dbReference>
<dbReference type="Gene3D" id="1.10.8.270">
    <property type="entry name" value="putative rabgap domain of human tbc1 domain family member 14 like domains"/>
    <property type="match status" value="1"/>
</dbReference>
<feature type="compositionally biased region" description="Polar residues" evidence="1">
    <location>
        <begin position="57"/>
        <end position="68"/>
    </location>
</feature>
<dbReference type="InterPro" id="IPR035969">
    <property type="entry name" value="Rab-GAP_TBC_sf"/>
</dbReference>
<dbReference type="SMART" id="SM00164">
    <property type="entry name" value="TBC"/>
    <property type="match status" value="1"/>
</dbReference>
<feature type="region of interest" description="Disordered" evidence="1">
    <location>
        <begin position="650"/>
        <end position="851"/>
    </location>
</feature>
<feature type="compositionally biased region" description="Low complexity" evidence="1">
    <location>
        <begin position="69"/>
        <end position="80"/>
    </location>
</feature>
<feature type="compositionally biased region" description="Basic and acidic residues" evidence="1">
    <location>
        <begin position="769"/>
        <end position="822"/>
    </location>
</feature>
<evidence type="ECO:0000259" key="2">
    <source>
        <dbReference type="PROSITE" id="PS50086"/>
    </source>
</evidence>
<sequence length="851" mass="93087">MAEITALTPSPPSMADQPVPASSSPQPLPSETPIPKSSLYGDRAVMGNPTLQAGGKISTSWESTPGQNSATLTSTATESAPAPPVEVLAAKDEETNGKNDLIGQTERHTEAQDQQMPPSPELNPSPNLYPNVQVSQTSSPAHPVNISAQFTPPVPVSNLAPSSQDSRQTEAHTVGESTQNPEPNTPNTGKMTPEPPCMPFKAEPPAVLVQESSGSLFLPSTYSRPAPDTLSYLESASLMSGTLESLSGLGEDGSSVGSDSEINGPVRRTDKYGFLGGAQYSESSEAEIAVAVARQREMKWLDMFRNWDKWVSRRFQKVKIRCRKGVPSSLRSKAWQLLSNSQELLDSNPGKFEELDREQGDPKWLDIIEKDLHRQFPFHEMFAARGGHGQQDLYRILKAYTIYRPDEGYCQAQAPVAAVLLMHMPAEQAFWCLVQICEKYLPGYYSAGLEAIQLDGEIFFSLLRRVCPMAYRHLKKFKIDPILYMTEWFMCIFSRTLPWSCVLRVWDMFFCEGVKIVFRVGLVLLKQMLGSVDKLRELQGMYETMERLRNISPESIREEVLVQEVVSLSVTEALIERECGIQVRKWRESRGELTHQPGRRLHGTRAIFEQKHRAAAISSGGSLSFLGSHIPPPGPLRASSSLLSLPGLRKSKMPFHSQNKKGSTSGSFGQDIVPLQPLGGGASAVASKPPMPSVSNAGASGRPPVPHGPSPLATTSSTTTPPAPTAHASSAPMLQPSPKVVSEHITPTIPSPTANNAPLPPCPETAKTAVEEDGKKKKKTKEDKKREKEEEKQKSKEKKEKEKTEKERLKKEKEKSEKEKKKEKGGKKKDKGGGGGETEEKNGAAAAKDSA</sequence>
<dbReference type="SUPFAM" id="SSF47923">
    <property type="entry name" value="Ypt/Rab-GAP domain of gyp1p"/>
    <property type="match status" value="2"/>
</dbReference>
<proteinExistence type="predicted"/>
<evidence type="ECO:0000313" key="4">
    <source>
        <dbReference type="Proteomes" id="UP001558613"/>
    </source>
</evidence>